<gene>
    <name evidence="6" type="ORF">AUR04nite_09640</name>
</gene>
<dbReference type="PANTHER" id="PTHR30346">
    <property type="entry name" value="TRANSCRIPTIONAL DUAL REGULATOR HCAR-RELATED"/>
    <property type="match status" value="1"/>
</dbReference>
<evidence type="ECO:0000259" key="5">
    <source>
        <dbReference type="PROSITE" id="PS50931"/>
    </source>
</evidence>
<dbReference type="GO" id="GO:0003677">
    <property type="term" value="F:DNA binding"/>
    <property type="evidence" value="ECO:0007669"/>
    <property type="project" value="UniProtKB-KW"/>
</dbReference>
<keyword evidence="3" id="KW-0238">DNA-binding</keyword>
<comment type="caution">
    <text evidence="6">The sequence shown here is derived from an EMBL/GenBank/DDBJ whole genome shotgun (WGS) entry which is preliminary data.</text>
</comment>
<dbReference type="SUPFAM" id="SSF53850">
    <property type="entry name" value="Periplasmic binding protein-like II"/>
    <property type="match status" value="1"/>
</dbReference>
<keyword evidence="4" id="KW-0804">Transcription</keyword>
<dbReference type="InterPro" id="IPR036390">
    <property type="entry name" value="WH_DNA-bd_sf"/>
</dbReference>
<proteinExistence type="inferred from homology"/>
<dbReference type="SUPFAM" id="SSF46785">
    <property type="entry name" value="Winged helix' DNA-binding domain"/>
    <property type="match status" value="1"/>
</dbReference>
<dbReference type="CDD" id="cd08412">
    <property type="entry name" value="PBP2_PAO1_like"/>
    <property type="match status" value="1"/>
</dbReference>
<dbReference type="Proteomes" id="UP000316612">
    <property type="component" value="Unassembled WGS sequence"/>
</dbReference>
<dbReference type="PROSITE" id="PS50931">
    <property type="entry name" value="HTH_LYSR"/>
    <property type="match status" value="1"/>
</dbReference>
<evidence type="ECO:0000256" key="2">
    <source>
        <dbReference type="ARBA" id="ARBA00023015"/>
    </source>
</evidence>
<sequence>MPQFTLRQLECLAAVGNQGSIAAAAAALNLSASAITGALNELERVLNTQLTIRRKAHGVSLTPSGRYVLDEAQGILQASQDLQEMAHAAGTLLAGKVRVGCYSSLAPTVLPELLAAYSSRYSQVEVDFFAGTQQEIFQRLANGTLDLAFVYDFGLPEGVERTTLYTTEPNVLLPPEHPLARSAKVSLAQLAGEPMILLDVPPSREHTEALFEAAGVNPWIRYRTADFEVTRSMVARGLGYAVLVQRPAADVSYEGLALAVRSIHPATRRVRITMVRSQSVRPSKAASAMFDLALELHTRR</sequence>
<organism evidence="6 7">
    <name type="scientific">Glutamicibacter uratoxydans</name>
    <name type="common">Arthrobacter uratoxydans</name>
    <dbReference type="NCBI Taxonomy" id="43667"/>
    <lineage>
        <taxon>Bacteria</taxon>
        <taxon>Bacillati</taxon>
        <taxon>Actinomycetota</taxon>
        <taxon>Actinomycetes</taxon>
        <taxon>Micrococcales</taxon>
        <taxon>Micrococcaceae</taxon>
        <taxon>Glutamicibacter</taxon>
    </lineage>
</organism>
<dbReference type="Gene3D" id="3.40.190.10">
    <property type="entry name" value="Periplasmic binding protein-like II"/>
    <property type="match status" value="2"/>
</dbReference>
<evidence type="ECO:0000313" key="6">
    <source>
        <dbReference type="EMBL" id="GED05432.1"/>
    </source>
</evidence>
<dbReference type="InterPro" id="IPR005119">
    <property type="entry name" value="LysR_subst-bd"/>
</dbReference>
<dbReference type="GO" id="GO:0003700">
    <property type="term" value="F:DNA-binding transcription factor activity"/>
    <property type="evidence" value="ECO:0007669"/>
    <property type="project" value="InterPro"/>
</dbReference>
<dbReference type="AlphaFoldDB" id="A0A4Y4DJI0"/>
<dbReference type="GO" id="GO:0032993">
    <property type="term" value="C:protein-DNA complex"/>
    <property type="evidence" value="ECO:0007669"/>
    <property type="project" value="TreeGrafter"/>
</dbReference>
<protein>
    <submittedName>
        <fullName evidence="6">LysR family transcriptional regulator</fullName>
    </submittedName>
</protein>
<evidence type="ECO:0000256" key="4">
    <source>
        <dbReference type="ARBA" id="ARBA00023163"/>
    </source>
</evidence>
<dbReference type="Pfam" id="PF03466">
    <property type="entry name" value="LysR_substrate"/>
    <property type="match status" value="1"/>
</dbReference>
<dbReference type="RefSeq" id="WP_141362507.1">
    <property type="nucleotide sequence ID" value="NZ_BAAAJL010000008.1"/>
</dbReference>
<evidence type="ECO:0000313" key="7">
    <source>
        <dbReference type="Proteomes" id="UP000316612"/>
    </source>
</evidence>
<dbReference type="InterPro" id="IPR000847">
    <property type="entry name" value="LysR_HTH_N"/>
</dbReference>
<evidence type="ECO:0000256" key="3">
    <source>
        <dbReference type="ARBA" id="ARBA00023125"/>
    </source>
</evidence>
<keyword evidence="7" id="KW-1185">Reference proteome</keyword>
<dbReference type="Gene3D" id="1.10.10.10">
    <property type="entry name" value="Winged helix-like DNA-binding domain superfamily/Winged helix DNA-binding domain"/>
    <property type="match status" value="1"/>
</dbReference>
<comment type="similarity">
    <text evidence="1">Belongs to the LysR transcriptional regulatory family.</text>
</comment>
<dbReference type="OrthoDB" id="3461141at2"/>
<accession>A0A4Y4DJI0</accession>
<reference evidence="6 7" key="1">
    <citation type="submission" date="2019-06" db="EMBL/GenBank/DDBJ databases">
        <title>Whole genome shotgun sequence of Glutamicibacter uratoxydans NBRC 15515.</title>
        <authorList>
            <person name="Hosoyama A."/>
            <person name="Uohara A."/>
            <person name="Ohji S."/>
            <person name="Ichikawa N."/>
        </authorList>
    </citation>
    <scope>NUCLEOTIDE SEQUENCE [LARGE SCALE GENOMIC DNA]</scope>
    <source>
        <strain evidence="6 7">NBRC 15515</strain>
    </source>
</reference>
<name>A0A4Y4DJI0_GLUUR</name>
<dbReference type="InterPro" id="IPR036388">
    <property type="entry name" value="WH-like_DNA-bd_sf"/>
</dbReference>
<dbReference type="Pfam" id="PF00126">
    <property type="entry name" value="HTH_1"/>
    <property type="match status" value="1"/>
</dbReference>
<evidence type="ECO:0000256" key="1">
    <source>
        <dbReference type="ARBA" id="ARBA00009437"/>
    </source>
</evidence>
<dbReference type="EMBL" id="BJNY01000005">
    <property type="protein sequence ID" value="GED05432.1"/>
    <property type="molecule type" value="Genomic_DNA"/>
</dbReference>
<keyword evidence="2" id="KW-0805">Transcription regulation</keyword>
<dbReference type="PANTHER" id="PTHR30346:SF0">
    <property type="entry name" value="HCA OPERON TRANSCRIPTIONAL ACTIVATOR HCAR"/>
    <property type="match status" value="1"/>
</dbReference>
<feature type="domain" description="HTH lysR-type" evidence="5">
    <location>
        <begin position="4"/>
        <end position="62"/>
    </location>
</feature>